<name>A0AAD5YNR9_9APHY</name>
<reference evidence="1" key="1">
    <citation type="submission" date="2022-07" db="EMBL/GenBank/DDBJ databases">
        <title>Genome Sequence of Physisporinus lineatus.</title>
        <authorList>
            <person name="Buettner E."/>
        </authorList>
    </citation>
    <scope>NUCLEOTIDE SEQUENCE</scope>
    <source>
        <strain evidence="1">VT162</strain>
    </source>
</reference>
<proteinExistence type="predicted"/>
<sequence length="466" mass="53503">MMEECDRDKRHWQGYRSQFALDTHVQQEDILVMRRALGSFFSPLKPVHPKAPTKSPLEIPPEIVVSVLQHLFSDNPEQTCSDFARVALVSKIWGHFGAEFLYRRVFLASPRQIRRFIRTIENRSSREHPVKEIILIDTKAEGSLLFHQSDESRQVAHVKLVKSQLIQLLHKCRNLHSFTVSLMYIERYVEILDLADGRDVIPNLRTLTTYHRSLEAILSIFAFPNLEHLRPCRHPFISELYIKPLPSVQTLQLYHPVRGWRRDIFDPDSLPGVFPNLQKLEYHKGEYTGPTVDYHVFANLNYIKDLYFVDFPELLERDALLKRTVFDSPKSITLGVIGFSNSGIAAWNMSACLEELTLLVATIRNPGEEMPTTGDYSPPKEILTCLEHNEGVLKSGTLRKLKLRLGPSPVLPELFKEGIDAISRLCQQYGISVQVDFINGAEWESLEDNPIGVDDRFILDLIPPLE</sequence>
<dbReference type="Proteomes" id="UP001212997">
    <property type="component" value="Unassembled WGS sequence"/>
</dbReference>
<keyword evidence="2" id="KW-1185">Reference proteome</keyword>
<accession>A0AAD5YNR9</accession>
<organism evidence="1 2">
    <name type="scientific">Meripilus lineatus</name>
    <dbReference type="NCBI Taxonomy" id="2056292"/>
    <lineage>
        <taxon>Eukaryota</taxon>
        <taxon>Fungi</taxon>
        <taxon>Dikarya</taxon>
        <taxon>Basidiomycota</taxon>
        <taxon>Agaricomycotina</taxon>
        <taxon>Agaricomycetes</taxon>
        <taxon>Polyporales</taxon>
        <taxon>Meripilaceae</taxon>
        <taxon>Meripilus</taxon>
    </lineage>
</organism>
<evidence type="ECO:0008006" key="3">
    <source>
        <dbReference type="Google" id="ProtNLM"/>
    </source>
</evidence>
<dbReference type="AlphaFoldDB" id="A0AAD5YNR9"/>
<gene>
    <name evidence="1" type="ORF">NLI96_g635</name>
</gene>
<protein>
    <recommendedName>
        <fullName evidence="3">F-box domain-containing protein</fullName>
    </recommendedName>
</protein>
<dbReference type="EMBL" id="JANAWD010000011">
    <property type="protein sequence ID" value="KAJ3491523.1"/>
    <property type="molecule type" value="Genomic_DNA"/>
</dbReference>
<evidence type="ECO:0000313" key="1">
    <source>
        <dbReference type="EMBL" id="KAJ3491523.1"/>
    </source>
</evidence>
<comment type="caution">
    <text evidence="1">The sequence shown here is derived from an EMBL/GenBank/DDBJ whole genome shotgun (WGS) entry which is preliminary data.</text>
</comment>
<evidence type="ECO:0000313" key="2">
    <source>
        <dbReference type="Proteomes" id="UP001212997"/>
    </source>
</evidence>